<organism evidence="1">
    <name type="scientific">Arundo donax</name>
    <name type="common">Giant reed</name>
    <name type="synonym">Donax arundinaceus</name>
    <dbReference type="NCBI Taxonomy" id="35708"/>
    <lineage>
        <taxon>Eukaryota</taxon>
        <taxon>Viridiplantae</taxon>
        <taxon>Streptophyta</taxon>
        <taxon>Embryophyta</taxon>
        <taxon>Tracheophyta</taxon>
        <taxon>Spermatophyta</taxon>
        <taxon>Magnoliopsida</taxon>
        <taxon>Liliopsida</taxon>
        <taxon>Poales</taxon>
        <taxon>Poaceae</taxon>
        <taxon>PACMAD clade</taxon>
        <taxon>Arundinoideae</taxon>
        <taxon>Arundineae</taxon>
        <taxon>Arundo</taxon>
    </lineage>
</organism>
<evidence type="ECO:0000313" key="1">
    <source>
        <dbReference type="EMBL" id="JAD24525.1"/>
    </source>
</evidence>
<name>A0A0A8YGS9_ARUDO</name>
<protein>
    <submittedName>
        <fullName evidence="1">Uncharacterized protein</fullName>
    </submittedName>
</protein>
<proteinExistence type="predicted"/>
<sequence length="11" mass="1085">MGIDGSFSSQG</sequence>
<reference evidence="1" key="2">
    <citation type="journal article" date="2015" name="Data Brief">
        <title>Shoot transcriptome of the giant reed, Arundo donax.</title>
        <authorList>
            <person name="Barrero R.A."/>
            <person name="Guerrero F.D."/>
            <person name="Moolhuijzen P."/>
            <person name="Goolsby J.A."/>
            <person name="Tidwell J."/>
            <person name="Bellgard S.E."/>
            <person name="Bellgard M.I."/>
        </authorList>
    </citation>
    <scope>NUCLEOTIDE SEQUENCE</scope>
    <source>
        <tissue evidence="1">Shoot tissue taken approximately 20 cm above the soil surface</tissue>
    </source>
</reference>
<accession>A0A0A8YGS9</accession>
<reference evidence="1" key="1">
    <citation type="submission" date="2014-09" db="EMBL/GenBank/DDBJ databases">
        <authorList>
            <person name="Magalhaes I.L.F."/>
            <person name="Oliveira U."/>
            <person name="Santos F.R."/>
            <person name="Vidigal T.H.D.A."/>
            <person name="Brescovit A.D."/>
            <person name="Santos A.J."/>
        </authorList>
    </citation>
    <scope>NUCLEOTIDE SEQUENCE</scope>
    <source>
        <tissue evidence="1">Shoot tissue taken approximately 20 cm above the soil surface</tissue>
    </source>
</reference>
<dbReference type="EMBL" id="GBRH01273370">
    <property type="protein sequence ID" value="JAD24525.1"/>
    <property type="molecule type" value="Transcribed_RNA"/>
</dbReference>